<dbReference type="VEuPathDB" id="TrichDB:TRFO_15317"/>
<organism evidence="2 3">
    <name type="scientific">Tritrichomonas foetus</name>
    <dbReference type="NCBI Taxonomy" id="1144522"/>
    <lineage>
        <taxon>Eukaryota</taxon>
        <taxon>Metamonada</taxon>
        <taxon>Parabasalia</taxon>
        <taxon>Tritrichomonadida</taxon>
        <taxon>Tritrichomonadidae</taxon>
        <taxon>Tritrichomonas</taxon>
    </lineage>
</organism>
<dbReference type="GO" id="GO:0005085">
    <property type="term" value="F:guanyl-nucleotide exchange factor activity"/>
    <property type="evidence" value="ECO:0007669"/>
    <property type="project" value="TreeGrafter"/>
</dbReference>
<dbReference type="PANTHER" id="PTHR45982:SF1">
    <property type="entry name" value="REGULATOR OF CHROMOSOME CONDENSATION"/>
    <property type="match status" value="1"/>
</dbReference>
<dbReference type="GeneID" id="94833020"/>
<dbReference type="RefSeq" id="XP_068367518.1">
    <property type="nucleotide sequence ID" value="XM_068498316.1"/>
</dbReference>
<accession>A0A1J4KXE9</accession>
<dbReference type="PANTHER" id="PTHR45982">
    <property type="entry name" value="REGULATOR OF CHROMOSOME CONDENSATION"/>
    <property type="match status" value="1"/>
</dbReference>
<evidence type="ECO:0000256" key="1">
    <source>
        <dbReference type="PROSITE-ProRule" id="PRU00235"/>
    </source>
</evidence>
<dbReference type="OrthoDB" id="5981550at2759"/>
<gene>
    <name evidence="2" type="ORF">TRFO_15317</name>
</gene>
<evidence type="ECO:0000313" key="2">
    <source>
        <dbReference type="EMBL" id="OHT14382.1"/>
    </source>
</evidence>
<dbReference type="GO" id="GO:0005737">
    <property type="term" value="C:cytoplasm"/>
    <property type="evidence" value="ECO:0007669"/>
    <property type="project" value="TreeGrafter"/>
</dbReference>
<evidence type="ECO:0008006" key="4">
    <source>
        <dbReference type="Google" id="ProtNLM"/>
    </source>
</evidence>
<keyword evidence="3" id="KW-1185">Reference proteome</keyword>
<sequence length="361" mass="40511">MAIFISGQNAHSQLMVPSNTENENKTPCVCPPVQIPNLNWTDMKTFSIGQDHTVFVTSDGIAHCAGSDEKYQIGTKSRQIYKEVSEVSLEGYESYKFKSAFCGKHYTLYLTESPTEEILICCNKCRDFKPIRITLNANPTNIKMIKAGKTRIGFLDENDNLYIVEKKEIDLDDDVHDLKARKIEHPVSNGVKDFCIGETFICILSNDGKVFGNEELNKNRKNFTQVAISPKPIKFVKVFGTHFHCIILGENGSTFVFSYNGGGQLGLGDKEDTNKFVEQPFFLENKVKIVDVASSGFHTLFLSQDGRVFSCGNNFNGQLMHSECYEDERNLIPEAITHEGITHGKVKSMYCGEFASALFIE</sequence>
<name>A0A1J4KXE9_9EUKA</name>
<dbReference type="Pfam" id="PF13540">
    <property type="entry name" value="RCC1_2"/>
    <property type="match status" value="1"/>
</dbReference>
<feature type="repeat" description="RCC1" evidence="1">
    <location>
        <begin position="252"/>
        <end position="305"/>
    </location>
</feature>
<dbReference type="InterPro" id="IPR000408">
    <property type="entry name" value="Reg_chr_condens"/>
</dbReference>
<dbReference type="InterPro" id="IPR009091">
    <property type="entry name" value="RCC1/BLIP-II"/>
</dbReference>
<dbReference type="InterPro" id="IPR051553">
    <property type="entry name" value="Ran_GTPase-activating"/>
</dbReference>
<dbReference type="EMBL" id="MLAK01000384">
    <property type="protein sequence ID" value="OHT14382.1"/>
    <property type="molecule type" value="Genomic_DNA"/>
</dbReference>
<reference evidence="2" key="1">
    <citation type="submission" date="2016-10" db="EMBL/GenBank/DDBJ databases">
        <authorList>
            <person name="Benchimol M."/>
            <person name="Almeida L.G."/>
            <person name="Vasconcelos A.T."/>
            <person name="Perreira-Neves A."/>
            <person name="Rosa I.A."/>
            <person name="Tasca T."/>
            <person name="Bogo M.R."/>
            <person name="de Souza W."/>
        </authorList>
    </citation>
    <scope>NUCLEOTIDE SEQUENCE [LARGE SCALE GENOMIC DNA]</scope>
    <source>
        <strain evidence="2">K</strain>
    </source>
</reference>
<dbReference type="AlphaFoldDB" id="A0A1J4KXE9"/>
<evidence type="ECO:0000313" key="3">
    <source>
        <dbReference type="Proteomes" id="UP000179807"/>
    </source>
</evidence>
<feature type="repeat" description="RCC1" evidence="1">
    <location>
        <begin position="1"/>
        <end position="59"/>
    </location>
</feature>
<dbReference type="PROSITE" id="PS50012">
    <property type="entry name" value="RCC1_3"/>
    <property type="match status" value="3"/>
</dbReference>
<protein>
    <recommendedName>
        <fullName evidence="4">Regulator of chromosome condensation</fullName>
    </recommendedName>
</protein>
<dbReference type="Gene3D" id="2.130.10.30">
    <property type="entry name" value="Regulator of chromosome condensation 1/beta-lactamase-inhibitor protein II"/>
    <property type="match status" value="2"/>
</dbReference>
<feature type="repeat" description="RCC1" evidence="1">
    <location>
        <begin position="306"/>
        <end position="361"/>
    </location>
</feature>
<dbReference type="SUPFAM" id="SSF50985">
    <property type="entry name" value="RCC1/BLIP-II"/>
    <property type="match status" value="1"/>
</dbReference>
<dbReference type="Proteomes" id="UP000179807">
    <property type="component" value="Unassembled WGS sequence"/>
</dbReference>
<proteinExistence type="predicted"/>
<comment type="caution">
    <text evidence="2">The sequence shown here is derived from an EMBL/GenBank/DDBJ whole genome shotgun (WGS) entry which is preliminary data.</text>
</comment>